<dbReference type="EMBL" id="LJCR01001664">
    <property type="protein sequence ID" value="KPV49938.1"/>
    <property type="molecule type" value="Genomic_DNA"/>
</dbReference>
<accession>A0A0P9D3V1</accession>
<comment type="caution">
    <text evidence="1">The sequence shown here is derived from an EMBL/GenBank/DDBJ whole genome shotgun (WGS) entry which is preliminary data.</text>
</comment>
<dbReference type="InterPro" id="IPR013783">
    <property type="entry name" value="Ig-like_fold"/>
</dbReference>
<feature type="non-terminal residue" evidence="1">
    <location>
        <position position="1"/>
    </location>
</feature>
<evidence type="ECO:0000313" key="1">
    <source>
        <dbReference type="EMBL" id="KPV49938.1"/>
    </source>
</evidence>
<dbReference type="Gene3D" id="2.60.40.10">
    <property type="entry name" value="Immunoglobulins"/>
    <property type="match status" value="1"/>
</dbReference>
<name>A0A0P9D3V1_9CHLR</name>
<protein>
    <recommendedName>
        <fullName evidence="3">SD-repeat containing protein B domain-containing protein</fullName>
    </recommendedName>
</protein>
<dbReference type="AlphaFoldDB" id="A0A0P9D3V1"/>
<organism evidence="1 2">
    <name type="scientific">Kouleothrix aurantiaca</name>
    <dbReference type="NCBI Taxonomy" id="186479"/>
    <lineage>
        <taxon>Bacteria</taxon>
        <taxon>Bacillati</taxon>
        <taxon>Chloroflexota</taxon>
        <taxon>Chloroflexia</taxon>
        <taxon>Chloroflexales</taxon>
        <taxon>Roseiflexineae</taxon>
        <taxon>Roseiflexaceae</taxon>
        <taxon>Kouleothrix</taxon>
    </lineage>
</organism>
<evidence type="ECO:0000313" key="2">
    <source>
        <dbReference type="Proteomes" id="UP000050509"/>
    </source>
</evidence>
<feature type="non-terminal residue" evidence="1">
    <location>
        <position position="536"/>
    </location>
</feature>
<keyword evidence="2" id="KW-1185">Reference proteome</keyword>
<proteinExistence type="predicted"/>
<reference evidence="1 2" key="1">
    <citation type="submission" date="2015-09" db="EMBL/GenBank/DDBJ databases">
        <title>Draft genome sequence of Kouleothrix aurantiaca JCM 19913.</title>
        <authorList>
            <person name="Hemp J."/>
        </authorList>
    </citation>
    <scope>NUCLEOTIDE SEQUENCE [LARGE SCALE GENOMIC DNA]</scope>
    <source>
        <strain evidence="1 2">COM-B</strain>
    </source>
</reference>
<gene>
    <name evidence="1" type="ORF">SE17_29795</name>
</gene>
<evidence type="ECO:0008006" key="3">
    <source>
        <dbReference type="Google" id="ProtNLM"/>
    </source>
</evidence>
<dbReference type="Proteomes" id="UP000050509">
    <property type="component" value="Unassembled WGS sequence"/>
</dbReference>
<sequence length="536" mass="56695">NGKRDSGEPGIAGYAVALKRRTNTVMDRGSTLVLTDANGHYVMENAYPLTQWLVVEAYSDRYYTTGVTYQTDNQPAATTVQGAGVDVNVLPIIGQSGQLDWGVKPYAAGTNGGIVGTVSYDTTRNELNPRFAAVENWQPGIPGLTVGLYAPVDCGTTSAPCDDNGLYELVASGPNAGAYAKGRLLNTYLTETWQRPKGCQARDVDGNSVDQQVLPPASDSYDCLEAPLMGVQFDEEFAAVDGNYGFGDGCFTGTLNASDPSNPTCSGGFDPLPAGDYLVDVQIPNDTFGKPMYQVTREEDINIFSGNQYVPQVPPPPCAGPLHTVDVAGSGTDNYPAQVLANGVTVGVSTPTINPDFVDGGGSPYEGQALPLCSTKLVTLSDRRSIAPTFNLFTDVPVPGRFYGYIVDDLNLSTNPQDLLFGEKAGVPNSPIGIYDFSNRLVTTVNSDPNGIFDVLLPSTTTINCPSPTGVCTNLYRMVGNDPGVPGKLNPNYNPQFRTIAATFELFPGDIIPADLAPTQVGVSIQGPGSQFNSAV</sequence>